<gene>
    <name evidence="1" type="ORF">BB560_005328</name>
</gene>
<protein>
    <submittedName>
        <fullName evidence="1">Uncharacterized protein</fullName>
    </submittedName>
</protein>
<sequence length="157" mass="18270">MYCINIKQTARHYTTPFVAMFGRHENDFIYYSEVTSSNQEENAEAYIKERVEYINNILFPSINTLTKKSTKNVRDKFNSKHKMVDIKPGTFVMIRKDIKPNKLDTLNDGPYKVLKKIDKDAYVLQGQIENLLGRNYTPSQIIEETSKQITTNPVILN</sequence>
<name>A0A2T9Z6X2_9FUNG</name>
<dbReference type="OrthoDB" id="2231705at2759"/>
<evidence type="ECO:0000313" key="1">
    <source>
        <dbReference type="EMBL" id="PVV00295.1"/>
    </source>
</evidence>
<organism evidence="1 2">
    <name type="scientific">Smittium megazygosporum</name>
    <dbReference type="NCBI Taxonomy" id="133381"/>
    <lineage>
        <taxon>Eukaryota</taxon>
        <taxon>Fungi</taxon>
        <taxon>Fungi incertae sedis</taxon>
        <taxon>Zoopagomycota</taxon>
        <taxon>Kickxellomycotina</taxon>
        <taxon>Harpellomycetes</taxon>
        <taxon>Harpellales</taxon>
        <taxon>Legeriomycetaceae</taxon>
        <taxon>Smittium</taxon>
    </lineage>
</organism>
<dbReference type="EMBL" id="MBFS01002109">
    <property type="protein sequence ID" value="PVV00295.1"/>
    <property type="molecule type" value="Genomic_DNA"/>
</dbReference>
<dbReference type="Proteomes" id="UP000245609">
    <property type="component" value="Unassembled WGS sequence"/>
</dbReference>
<evidence type="ECO:0000313" key="2">
    <source>
        <dbReference type="Proteomes" id="UP000245609"/>
    </source>
</evidence>
<proteinExistence type="predicted"/>
<reference evidence="1 2" key="1">
    <citation type="journal article" date="2018" name="MBio">
        <title>Comparative Genomics Reveals the Core Gene Toolbox for the Fungus-Insect Symbiosis.</title>
        <authorList>
            <person name="Wang Y."/>
            <person name="Stata M."/>
            <person name="Wang W."/>
            <person name="Stajich J.E."/>
            <person name="White M.M."/>
            <person name="Moncalvo J.M."/>
        </authorList>
    </citation>
    <scope>NUCLEOTIDE SEQUENCE [LARGE SCALE GENOMIC DNA]</scope>
    <source>
        <strain evidence="1 2">SC-DP-2</strain>
    </source>
</reference>
<dbReference type="AlphaFoldDB" id="A0A2T9Z6X2"/>
<keyword evidence="2" id="KW-1185">Reference proteome</keyword>
<comment type="caution">
    <text evidence="1">The sequence shown here is derived from an EMBL/GenBank/DDBJ whole genome shotgun (WGS) entry which is preliminary data.</text>
</comment>
<dbReference type="STRING" id="133381.A0A2T9Z6X2"/>
<accession>A0A2T9Z6X2</accession>